<dbReference type="Proteomes" id="UP000676169">
    <property type="component" value="Chromosome"/>
</dbReference>
<dbReference type="AlphaFoldDB" id="A0A975IZ28"/>
<dbReference type="RefSeq" id="WP_211630883.1">
    <property type="nucleotide sequence ID" value="NZ_CP073100.1"/>
</dbReference>
<sequence length="121" mass="13623">MFGSEKLAVWQKAIVFADEVYAVTGGFPTDERLALGRRMRRLAVALSSNIAEGSIRRSRRDLPRFVEISTAIVFEMICLTRVAMKRGWLTEEQSAVLQFVAEDELRMLKGIRRSFGPDGGN</sequence>
<dbReference type="InterPro" id="IPR036583">
    <property type="entry name" value="23S_rRNA_IVS_sf"/>
</dbReference>
<dbReference type="PANTHER" id="PTHR38471">
    <property type="entry name" value="FOUR HELIX BUNDLE PROTEIN"/>
    <property type="match status" value="1"/>
</dbReference>
<proteinExistence type="predicted"/>
<dbReference type="Gene3D" id="1.20.1440.60">
    <property type="entry name" value="23S rRNA-intervening sequence"/>
    <property type="match status" value="1"/>
</dbReference>
<dbReference type="PANTHER" id="PTHR38471:SF2">
    <property type="entry name" value="FOUR HELIX BUNDLE PROTEIN"/>
    <property type="match status" value="1"/>
</dbReference>
<dbReference type="EMBL" id="CP073100">
    <property type="protein sequence ID" value="QUE50744.1"/>
    <property type="molecule type" value="Genomic_DNA"/>
</dbReference>
<dbReference type="Pfam" id="PF05635">
    <property type="entry name" value="23S_rRNA_IVP"/>
    <property type="match status" value="1"/>
</dbReference>
<dbReference type="NCBIfam" id="TIGR02436">
    <property type="entry name" value="four helix bundle protein"/>
    <property type="match status" value="1"/>
</dbReference>
<evidence type="ECO:0000313" key="2">
    <source>
        <dbReference type="Proteomes" id="UP000676169"/>
    </source>
</evidence>
<evidence type="ECO:0000313" key="1">
    <source>
        <dbReference type="EMBL" id="QUE50744.1"/>
    </source>
</evidence>
<dbReference type="KEGG" id="lamb:KBB96_18015"/>
<keyword evidence="2" id="KW-1185">Reference proteome</keyword>
<gene>
    <name evidence="1" type="ORF">KBB96_18015</name>
</gene>
<protein>
    <submittedName>
        <fullName evidence="1">Four helix bundle protein</fullName>
    </submittedName>
</protein>
<organism evidence="1 2">
    <name type="scientific">Luteolibacter ambystomatis</name>
    <dbReference type="NCBI Taxonomy" id="2824561"/>
    <lineage>
        <taxon>Bacteria</taxon>
        <taxon>Pseudomonadati</taxon>
        <taxon>Verrucomicrobiota</taxon>
        <taxon>Verrucomicrobiia</taxon>
        <taxon>Verrucomicrobiales</taxon>
        <taxon>Verrucomicrobiaceae</taxon>
        <taxon>Luteolibacter</taxon>
    </lineage>
</organism>
<accession>A0A975IZ28</accession>
<reference evidence="1" key="1">
    <citation type="submission" date="2021-04" db="EMBL/GenBank/DDBJ databases">
        <title>Luteolibacter sp. 32A isolated from the skin of an Anderson's salamander (Ambystoma andersonii).</title>
        <authorList>
            <person name="Spergser J."/>
            <person name="Busse H.-J."/>
        </authorList>
    </citation>
    <scope>NUCLEOTIDE SEQUENCE</scope>
    <source>
        <strain evidence="1">32A</strain>
    </source>
</reference>
<dbReference type="SUPFAM" id="SSF158446">
    <property type="entry name" value="IVS-encoded protein-like"/>
    <property type="match status" value="1"/>
</dbReference>
<dbReference type="InterPro" id="IPR012657">
    <property type="entry name" value="23S_rRNA-intervening_sequence"/>
</dbReference>
<name>A0A975IZ28_9BACT</name>